<dbReference type="RefSeq" id="WP_084943537.1">
    <property type="nucleotide sequence ID" value="NZ_NCUJ01000018.1"/>
</dbReference>
<name>A0A1X1GW30_STROR</name>
<dbReference type="Proteomes" id="UP000193768">
    <property type="component" value="Unassembled WGS sequence"/>
</dbReference>
<gene>
    <name evidence="1" type="ORF">B7722_07015</name>
</gene>
<evidence type="ECO:0000313" key="1">
    <source>
        <dbReference type="EMBL" id="ORO51022.1"/>
    </source>
</evidence>
<evidence type="ECO:0000313" key="2">
    <source>
        <dbReference type="Proteomes" id="UP000193768"/>
    </source>
</evidence>
<comment type="caution">
    <text evidence="1">The sequence shown here is derived from an EMBL/GenBank/DDBJ whole genome shotgun (WGS) entry which is preliminary data.</text>
</comment>
<accession>A0A1X1GW30</accession>
<proteinExistence type="predicted"/>
<reference evidence="1 2" key="1">
    <citation type="journal article" date="2016" name="Eur. J. Clin. Microbiol. Infect. Dis.">
        <title>Whole genome sequencing as a tool for phylogenetic analysis of clinical strains of Mitis group streptococci.</title>
        <authorList>
            <person name="Rasmussen L.H."/>
            <person name="Dargis R."/>
            <person name="Hojholt K."/>
            <person name="Christensen J.J."/>
            <person name="Skovgaard O."/>
            <person name="Justesen U.S."/>
            <person name="Rosenvinge F.S."/>
            <person name="Moser C."/>
            <person name="Lukjancenko O."/>
            <person name="Rasmussen S."/>
            <person name="Nielsen X.C."/>
        </authorList>
    </citation>
    <scope>NUCLEOTIDE SEQUENCE [LARGE SCALE GENOMIC DNA]</scope>
    <source>
        <strain evidence="1 2">RH_8610_08</strain>
    </source>
</reference>
<protein>
    <submittedName>
        <fullName evidence="1">Uncharacterized protein</fullName>
    </submittedName>
</protein>
<sequence length="181" mass="20862">MNNRDFWNSINKNNEHRNCNGDELVCDMMVKEGLGQTVGGYFEVAEYPKYNKIIDTTRAEPSQAFHFFEFYIDDGKCNRSDKKPSYNQLKCPQLIMYIAEMAGLDRKILLECLEYVREIEKDNPDIGSEKPGNYLESIKVDNGGNSLMEFKKKIHISEIQRIISAANSYDEIVQQVSLIAK</sequence>
<dbReference type="AlphaFoldDB" id="A0A1X1GW30"/>
<organism evidence="1 2">
    <name type="scientific">Streptococcus oralis subsp. oralis</name>
    <dbReference type="NCBI Taxonomy" id="1891914"/>
    <lineage>
        <taxon>Bacteria</taxon>
        <taxon>Bacillati</taxon>
        <taxon>Bacillota</taxon>
        <taxon>Bacilli</taxon>
        <taxon>Lactobacillales</taxon>
        <taxon>Streptococcaceae</taxon>
        <taxon>Streptococcus</taxon>
    </lineage>
</organism>
<dbReference type="EMBL" id="NCUJ01000018">
    <property type="protein sequence ID" value="ORO51022.1"/>
    <property type="molecule type" value="Genomic_DNA"/>
</dbReference>